<dbReference type="EMBL" id="AANZ01000009">
    <property type="protein sequence ID" value="EAQ80349.1"/>
    <property type="molecule type" value="Genomic_DNA"/>
</dbReference>
<evidence type="ECO:0000256" key="1">
    <source>
        <dbReference type="SAM" id="SignalP"/>
    </source>
</evidence>
<name>A3ZSS5_9BACT</name>
<dbReference type="InterPro" id="IPR008979">
    <property type="entry name" value="Galactose-bd-like_sf"/>
</dbReference>
<comment type="caution">
    <text evidence="3">The sequence shown here is derived from an EMBL/GenBank/DDBJ whole genome shotgun (WGS) entry which is preliminary data.</text>
</comment>
<organism evidence="3 4">
    <name type="scientific">Blastopirellula marina DSM 3645</name>
    <dbReference type="NCBI Taxonomy" id="314230"/>
    <lineage>
        <taxon>Bacteria</taxon>
        <taxon>Pseudomonadati</taxon>
        <taxon>Planctomycetota</taxon>
        <taxon>Planctomycetia</taxon>
        <taxon>Pirellulales</taxon>
        <taxon>Pirellulaceae</taxon>
        <taxon>Blastopirellula</taxon>
    </lineage>
</organism>
<dbReference type="SMART" id="SM00776">
    <property type="entry name" value="NPCBM"/>
    <property type="match status" value="1"/>
</dbReference>
<dbReference type="Proteomes" id="UP000004358">
    <property type="component" value="Unassembled WGS sequence"/>
</dbReference>
<feature type="domain" description="Glycosyl hydrolase family 98 putative carbohydrate-binding module" evidence="2">
    <location>
        <begin position="109"/>
        <end position="245"/>
    </location>
</feature>
<evidence type="ECO:0000259" key="2">
    <source>
        <dbReference type="SMART" id="SM00776"/>
    </source>
</evidence>
<feature type="signal peptide" evidence="1">
    <location>
        <begin position="1"/>
        <end position="23"/>
    </location>
</feature>
<reference evidence="3 4" key="1">
    <citation type="submission" date="2006-02" db="EMBL/GenBank/DDBJ databases">
        <authorList>
            <person name="Amann R."/>
            <person name="Ferriera S."/>
            <person name="Johnson J."/>
            <person name="Kravitz S."/>
            <person name="Halpern A."/>
            <person name="Remington K."/>
            <person name="Beeson K."/>
            <person name="Tran B."/>
            <person name="Rogers Y.-H."/>
            <person name="Friedman R."/>
            <person name="Venter J.C."/>
        </authorList>
    </citation>
    <scope>NUCLEOTIDE SEQUENCE [LARGE SCALE GENOMIC DNA]</scope>
    <source>
        <strain evidence="3 4">DSM 3645</strain>
    </source>
</reference>
<dbReference type="STRING" id="314230.DSM3645_10907"/>
<dbReference type="SUPFAM" id="SSF49785">
    <property type="entry name" value="Galactose-binding domain-like"/>
    <property type="match status" value="1"/>
</dbReference>
<dbReference type="RefSeq" id="WP_002655778.1">
    <property type="nucleotide sequence ID" value="NZ_CH672377.1"/>
</dbReference>
<dbReference type="AlphaFoldDB" id="A3ZSS5"/>
<dbReference type="OrthoDB" id="267032at2"/>
<sequence>MLQTNAVALTASFLFSFVALTTAADPTPQQEIDLLPDAKGKPQPQVIQQRLQLLPLVDALKSKDKEKIQAISEKLQASDDKLVAEVAKRLTASEKAKRPHISPLYVPKEIAEVPLSDCQPETAHVGHGRPAYDRVPQDMPLLEVRGRIFRHGIWAHAPAQHTYDLGGAWKNFSGSAGVAGNRGQVVFVINADGKELWRSPKTKPGELRDFWVDVDNAARLELVVEDGGDGRDGDWSVWLEPVLGR</sequence>
<protein>
    <recommendedName>
        <fullName evidence="2">Glycosyl hydrolase family 98 putative carbohydrate-binding module domain-containing protein</fullName>
    </recommendedName>
</protein>
<dbReference type="Pfam" id="PF08305">
    <property type="entry name" value="NPCBM"/>
    <property type="match status" value="1"/>
</dbReference>
<accession>A3ZSS5</accession>
<dbReference type="eggNOG" id="ENOG5032UUZ">
    <property type="taxonomic scope" value="Bacteria"/>
</dbReference>
<proteinExistence type="predicted"/>
<gene>
    <name evidence="3" type="ORF">DSM3645_10907</name>
</gene>
<keyword evidence="1" id="KW-0732">Signal</keyword>
<evidence type="ECO:0000313" key="3">
    <source>
        <dbReference type="EMBL" id="EAQ80349.1"/>
    </source>
</evidence>
<feature type="chain" id="PRO_5002665072" description="Glycosyl hydrolase family 98 putative carbohydrate-binding module domain-containing protein" evidence="1">
    <location>
        <begin position="24"/>
        <end position="245"/>
    </location>
</feature>
<dbReference type="InterPro" id="IPR013222">
    <property type="entry name" value="Glyco_hyd_98_carb-bd"/>
</dbReference>
<dbReference type="HOGENOM" id="CLU_1131876_0_0_0"/>
<dbReference type="InterPro" id="IPR038637">
    <property type="entry name" value="NPCBM_sf"/>
</dbReference>
<dbReference type="Gene3D" id="2.60.120.1060">
    <property type="entry name" value="NPCBM/NEW2 domain"/>
    <property type="match status" value="1"/>
</dbReference>
<evidence type="ECO:0000313" key="4">
    <source>
        <dbReference type="Proteomes" id="UP000004358"/>
    </source>
</evidence>